<keyword evidence="8" id="KW-0472">Membrane</keyword>
<feature type="domain" description="Type II/III secretion system secretin-like" evidence="12">
    <location>
        <begin position="418"/>
        <end position="582"/>
    </location>
</feature>
<feature type="domain" description="NolW-like" evidence="13">
    <location>
        <begin position="186"/>
        <end position="244"/>
    </location>
</feature>
<dbReference type="InterPro" id="IPR049371">
    <property type="entry name" value="GspD-like_N0"/>
</dbReference>
<sequence length="634" mass="67529">MNLFRTLLLGAAFSVLPVATVWAADDHIISLQEADIRDFIDDVAVVTGRTFLVDPRVQGKVTISSEKTLNENEVFTVFKEVLRVHGYTLIRTPNGEYRVTLLQGSAQDAPLTTANGVSGQMSTAIIKLRDADAASAARLIKPVMHSQGQVTANPNGRVLVVTDFPENLRKAREIAAAMESSNVAREIIQLSQLSVVDAQEALTALGGQTAPYKIVAMPATNSLLIESSPDEMVRLRALLLTMDRGSVTPRGAISVVPLRFANGSDLLDLLAGLLPSYARDGQPLPTVGYDVGSNTLVISADGETQAELSGLIRRLDVRRPQVLVEALIVEISDVAAKELGVQFALGDTSGRTIPLISTNYTRSAPSLLSLAGALGATGQTVDDATQAAALASLTGLGGGTLGIGGQSGDVLFGAILNAVETDDDSNVLSTPFVTTLDNQSATFLVGQEIPITTGETLGSSNLNPFRTFERKEVGIQLDVTPQISDGDVIRLEISQEVSSIAGVLTSAAGDFVTNKRQIETTVLANDGEIIVLGGLLQDDEQIDIEKVPFFGDLPLIGRAFRSEGKTRTKTNLMVFLRPTIIRNAEDARPLTQSRLNRMRLEDMNQSGRTTSKIDDILIEPVTTGLLPVGPSPEE</sequence>
<evidence type="ECO:0000313" key="15">
    <source>
        <dbReference type="EMBL" id="GHA92775.1"/>
    </source>
</evidence>
<dbReference type="Proteomes" id="UP000634004">
    <property type="component" value="Unassembled WGS sequence"/>
</dbReference>
<evidence type="ECO:0000256" key="10">
    <source>
        <dbReference type="RuleBase" id="RU004004"/>
    </source>
</evidence>
<dbReference type="GO" id="GO:0015628">
    <property type="term" value="P:protein secretion by the type II secretion system"/>
    <property type="evidence" value="ECO:0007669"/>
    <property type="project" value="InterPro"/>
</dbReference>
<evidence type="ECO:0000313" key="16">
    <source>
        <dbReference type="Proteomes" id="UP000634004"/>
    </source>
</evidence>
<reference evidence="15" key="1">
    <citation type="journal article" date="2014" name="Int. J. Syst. Evol. Microbiol.">
        <title>Complete genome sequence of Corynebacterium casei LMG S-19264T (=DSM 44701T), isolated from a smear-ripened cheese.</title>
        <authorList>
            <consortium name="US DOE Joint Genome Institute (JGI-PGF)"/>
            <person name="Walter F."/>
            <person name="Albersmeier A."/>
            <person name="Kalinowski J."/>
            <person name="Ruckert C."/>
        </authorList>
    </citation>
    <scope>NUCLEOTIDE SEQUENCE</scope>
    <source>
        <strain evidence="15">KCTC 32513</strain>
    </source>
</reference>
<evidence type="ECO:0000259" key="12">
    <source>
        <dbReference type="Pfam" id="PF00263"/>
    </source>
</evidence>
<dbReference type="InterPro" id="IPR004846">
    <property type="entry name" value="T2SS/T3SS_dom"/>
</dbReference>
<dbReference type="GO" id="GO:0009279">
    <property type="term" value="C:cell outer membrane"/>
    <property type="evidence" value="ECO:0007669"/>
    <property type="project" value="UniProtKB-SubCell"/>
</dbReference>
<dbReference type="RefSeq" id="WP_189496999.1">
    <property type="nucleotide sequence ID" value="NZ_BMZH01000005.1"/>
</dbReference>
<keyword evidence="6 11" id="KW-0732">Signal</keyword>
<keyword evidence="5" id="KW-0812">Transmembrane</keyword>
<feature type="domain" description="NolW-like" evidence="13">
    <location>
        <begin position="254"/>
        <end position="321"/>
    </location>
</feature>
<name>A0A8J3CS24_9PROT</name>
<comment type="caution">
    <text evidence="15">The sequence shown here is derived from an EMBL/GenBank/DDBJ whole genome shotgun (WGS) entry which is preliminary data.</text>
</comment>
<evidence type="ECO:0000256" key="5">
    <source>
        <dbReference type="ARBA" id="ARBA00022692"/>
    </source>
</evidence>
<dbReference type="InterPro" id="IPR013356">
    <property type="entry name" value="T2SS_GspD"/>
</dbReference>
<evidence type="ECO:0000256" key="2">
    <source>
        <dbReference type="ARBA" id="ARBA00006980"/>
    </source>
</evidence>
<dbReference type="NCBIfam" id="TIGR02517">
    <property type="entry name" value="type_II_gspD"/>
    <property type="match status" value="1"/>
</dbReference>
<dbReference type="EMBL" id="BMZH01000005">
    <property type="protein sequence ID" value="GHA92775.1"/>
    <property type="molecule type" value="Genomic_DNA"/>
</dbReference>
<evidence type="ECO:0000256" key="11">
    <source>
        <dbReference type="SAM" id="SignalP"/>
    </source>
</evidence>
<dbReference type="Pfam" id="PF00263">
    <property type="entry name" value="Secretin"/>
    <property type="match status" value="1"/>
</dbReference>
<protein>
    <submittedName>
        <fullName evidence="15">Type II secretion system protein GspD</fullName>
    </submittedName>
</protein>
<keyword evidence="16" id="KW-1185">Reference proteome</keyword>
<feature type="chain" id="PRO_5035256500" evidence="11">
    <location>
        <begin position="24"/>
        <end position="634"/>
    </location>
</feature>
<dbReference type="PANTHER" id="PTHR30332:SF24">
    <property type="entry name" value="SECRETIN GSPD-RELATED"/>
    <property type="match status" value="1"/>
</dbReference>
<dbReference type="GO" id="GO:0015627">
    <property type="term" value="C:type II protein secretion system complex"/>
    <property type="evidence" value="ECO:0007669"/>
    <property type="project" value="InterPro"/>
</dbReference>
<evidence type="ECO:0000256" key="3">
    <source>
        <dbReference type="ARBA" id="ARBA00022448"/>
    </source>
</evidence>
<comment type="similarity">
    <text evidence="2">Belongs to the bacterial secretin family. GSP D subfamily.</text>
</comment>
<evidence type="ECO:0000256" key="7">
    <source>
        <dbReference type="ARBA" id="ARBA00022927"/>
    </source>
</evidence>
<evidence type="ECO:0000256" key="9">
    <source>
        <dbReference type="ARBA" id="ARBA00023237"/>
    </source>
</evidence>
<keyword evidence="3 10" id="KW-0813">Transport</keyword>
<keyword evidence="7" id="KW-0653">Protein transport</keyword>
<dbReference type="Gene3D" id="3.30.1370.120">
    <property type="match status" value="3"/>
</dbReference>
<feature type="domain" description="NolW-like" evidence="13">
    <location>
        <begin position="123"/>
        <end position="179"/>
    </location>
</feature>
<reference evidence="15" key="2">
    <citation type="submission" date="2020-09" db="EMBL/GenBank/DDBJ databases">
        <authorList>
            <person name="Sun Q."/>
            <person name="Kim S."/>
        </authorList>
    </citation>
    <scope>NUCLEOTIDE SEQUENCE</scope>
    <source>
        <strain evidence="15">KCTC 32513</strain>
    </source>
</reference>
<keyword evidence="9" id="KW-0998">Cell outer membrane</keyword>
<dbReference type="AlphaFoldDB" id="A0A8J3CS24"/>
<gene>
    <name evidence="15" type="primary">pulD</name>
    <name evidence="15" type="ORF">GCM10009069_14760</name>
</gene>
<comment type="subcellular location">
    <subcellularLocation>
        <location evidence="1 10">Cell outer membrane</location>
    </subcellularLocation>
</comment>
<accession>A0A8J3CS24</accession>
<evidence type="ECO:0000256" key="1">
    <source>
        <dbReference type="ARBA" id="ARBA00004442"/>
    </source>
</evidence>
<dbReference type="PANTHER" id="PTHR30332">
    <property type="entry name" value="PROBABLE GENERAL SECRETION PATHWAY PROTEIN D"/>
    <property type="match status" value="1"/>
</dbReference>
<dbReference type="Pfam" id="PF03958">
    <property type="entry name" value="Secretin_N"/>
    <property type="match status" value="3"/>
</dbReference>
<dbReference type="InterPro" id="IPR050810">
    <property type="entry name" value="Bact_Secretion_Sys_Channel"/>
</dbReference>
<evidence type="ECO:0000259" key="14">
    <source>
        <dbReference type="Pfam" id="PF21305"/>
    </source>
</evidence>
<organism evidence="15 16">
    <name type="scientific">Algimonas arctica</name>
    <dbReference type="NCBI Taxonomy" id="1479486"/>
    <lineage>
        <taxon>Bacteria</taxon>
        <taxon>Pseudomonadati</taxon>
        <taxon>Pseudomonadota</taxon>
        <taxon>Alphaproteobacteria</taxon>
        <taxon>Maricaulales</taxon>
        <taxon>Robiginitomaculaceae</taxon>
        <taxon>Algimonas</taxon>
    </lineage>
</organism>
<evidence type="ECO:0000256" key="6">
    <source>
        <dbReference type="ARBA" id="ARBA00022729"/>
    </source>
</evidence>
<feature type="domain" description="GspD-like N0" evidence="14">
    <location>
        <begin position="30"/>
        <end position="99"/>
    </location>
</feature>
<evidence type="ECO:0000256" key="4">
    <source>
        <dbReference type="ARBA" id="ARBA00022452"/>
    </source>
</evidence>
<proteinExistence type="inferred from homology"/>
<dbReference type="InterPro" id="IPR001775">
    <property type="entry name" value="GspD/PilQ"/>
</dbReference>
<keyword evidence="4" id="KW-1134">Transmembrane beta strand</keyword>
<dbReference type="InterPro" id="IPR005644">
    <property type="entry name" value="NolW-like"/>
</dbReference>
<evidence type="ECO:0000256" key="8">
    <source>
        <dbReference type="ARBA" id="ARBA00023136"/>
    </source>
</evidence>
<dbReference type="Pfam" id="PF21305">
    <property type="entry name" value="type_II_gspD_N0"/>
    <property type="match status" value="1"/>
</dbReference>
<dbReference type="InterPro" id="IPR038591">
    <property type="entry name" value="NolW-like_sf"/>
</dbReference>
<evidence type="ECO:0000259" key="13">
    <source>
        <dbReference type="Pfam" id="PF03958"/>
    </source>
</evidence>
<dbReference type="PRINTS" id="PR00811">
    <property type="entry name" value="BCTERIALGSPD"/>
</dbReference>
<feature type="signal peptide" evidence="11">
    <location>
        <begin position="1"/>
        <end position="23"/>
    </location>
</feature>